<name>A0A3B0T3K4_9ZZZZ</name>
<dbReference type="AlphaFoldDB" id="A0A3B0T3K4"/>
<gene>
    <name evidence="1" type="ORF">MNBD_ACTINO02-2361</name>
</gene>
<sequence>DLTPEESAEAAPLPNDPMVAADVDQSLVAFAAPAVTDLAARLGIDVSDITITVAESVVWPDGSLGCPQPGMAYTQIQVDGTRIVLEALGENYQYHSGGARDLFLCEKG</sequence>
<reference evidence="1" key="1">
    <citation type="submission" date="2018-06" db="EMBL/GenBank/DDBJ databases">
        <authorList>
            <person name="Zhirakovskaya E."/>
        </authorList>
    </citation>
    <scope>NUCLEOTIDE SEQUENCE</scope>
</reference>
<organism evidence="1">
    <name type="scientific">hydrothermal vent metagenome</name>
    <dbReference type="NCBI Taxonomy" id="652676"/>
    <lineage>
        <taxon>unclassified sequences</taxon>
        <taxon>metagenomes</taxon>
        <taxon>ecological metagenomes</taxon>
    </lineage>
</organism>
<dbReference type="EMBL" id="UOEK01000375">
    <property type="protein sequence ID" value="VAW06919.1"/>
    <property type="molecule type" value="Genomic_DNA"/>
</dbReference>
<accession>A0A3B0T3K4</accession>
<feature type="non-terminal residue" evidence="1">
    <location>
        <position position="1"/>
    </location>
</feature>
<evidence type="ECO:0000313" key="1">
    <source>
        <dbReference type="EMBL" id="VAW06919.1"/>
    </source>
</evidence>
<protein>
    <submittedName>
        <fullName evidence="1">Uncharacterized protein</fullName>
    </submittedName>
</protein>
<proteinExistence type="predicted"/>